<dbReference type="SMART" id="SM00360">
    <property type="entry name" value="RRM"/>
    <property type="match status" value="1"/>
</dbReference>
<proteinExistence type="predicted"/>
<feature type="domain" description="RRM" evidence="3">
    <location>
        <begin position="20"/>
        <end position="97"/>
    </location>
</feature>
<dbReference type="AlphaFoldDB" id="A0A2U1KIU9"/>
<feature type="compositionally biased region" description="Basic and acidic residues" evidence="2">
    <location>
        <begin position="410"/>
        <end position="420"/>
    </location>
</feature>
<dbReference type="EMBL" id="PKPP01017807">
    <property type="protein sequence ID" value="PWA36689.1"/>
    <property type="molecule type" value="Genomic_DNA"/>
</dbReference>
<evidence type="ECO:0000259" key="3">
    <source>
        <dbReference type="PROSITE" id="PS50102"/>
    </source>
</evidence>
<evidence type="ECO:0000313" key="5">
    <source>
        <dbReference type="Proteomes" id="UP000245207"/>
    </source>
</evidence>
<name>A0A2U1KIU9_ARTAN</name>
<dbReference type="OrthoDB" id="1744977at2759"/>
<reference evidence="4 5" key="1">
    <citation type="journal article" date="2018" name="Mol. Plant">
        <title>The genome of Artemisia annua provides insight into the evolution of Asteraceae family and artemisinin biosynthesis.</title>
        <authorList>
            <person name="Shen Q."/>
            <person name="Zhang L."/>
            <person name="Liao Z."/>
            <person name="Wang S."/>
            <person name="Yan T."/>
            <person name="Shi P."/>
            <person name="Liu M."/>
            <person name="Fu X."/>
            <person name="Pan Q."/>
            <person name="Wang Y."/>
            <person name="Lv Z."/>
            <person name="Lu X."/>
            <person name="Zhang F."/>
            <person name="Jiang W."/>
            <person name="Ma Y."/>
            <person name="Chen M."/>
            <person name="Hao X."/>
            <person name="Li L."/>
            <person name="Tang Y."/>
            <person name="Lv G."/>
            <person name="Zhou Y."/>
            <person name="Sun X."/>
            <person name="Brodelius P.E."/>
            <person name="Rose J.K.C."/>
            <person name="Tang K."/>
        </authorList>
    </citation>
    <scope>NUCLEOTIDE SEQUENCE [LARGE SCALE GENOMIC DNA]</scope>
    <source>
        <strain evidence="5">cv. Huhao1</strain>
        <tissue evidence="4">Leaf</tissue>
    </source>
</reference>
<dbReference type="Pfam" id="PF00076">
    <property type="entry name" value="RRM_1"/>
    <property type="match status" value="1"/>
</dbReference>
<dbReference type="CDD" id="cd00590">
    <property type="entry name" value="RRM_SF"/>
    <property type="match status" value="1"/>
</dbReference>
<feature type="region of interest" description="Disordered" evidence="2">
    <location>
        <begin position="331"/>
        <end position="352"/>
    </location>
</feature>
<organism evidence="4 5">
    <name type="scientific">Artemisia annua</name>
    <name type="common">Sweet wormwood</name>
    <dbReference type="NCBI Taxonomy" id="35608"/>
    <lineage>
        <taxon>Eukaryota</taxon>
        <taxon>Viridiplantae</taxon>
        <taxon>Streptophyta</taxon>
        <taxon>Embryophyta</taxon>
        <taxon>Tracheophyta</taxon>
        <taxon>Spermatophyta</taxon>
        <taxon>Magnoliopsida</taxon>
        <taxon>eudicotyledons</taxon>
        <taxon>Gunneridae</taxon>
        <taxon>Pentapetalae</taxon>
        <taxon>asterids</taxon>
        <taxon>campanulids</taxon>
        <taxon>Asterales</taxon>
        <taxon>Asteraceae</taxon>
        <taxon>Asteroideae</taxon>
        <taxon>Anthemideae</taxon>
        <taxon>Artemisiinae</taxon>
        <taxon>Artemisia</taxon>
    </lineage>
</organism>
<dbReference type="Proteomes" id="UP000245207">
    <property type="component" value="Unassembled WGS sequence"/>
</dbReference>
<evidence type="ECO:0000256" key="1">
    <source>
        <dbReference type="PROSITE-ProRule" id="PRU00176"/>
    </source>
</evidence>
<dbReference type="InterPro" id="IPR012677">
    <property type="entry name" value="Nucleotide-bd_a/b_plait_sf"/>
</dbReference>
<dbReference type="SUPFAM" id="SSF54928">
    <property type="entry name" value="RNA-binding domain, RBD"/>
    <property type="match status" value="1"/>
</dbReference>
<feature type="region of interest" description="Disordered" evidence="2">
    <location>
        <begin position="410"/>
        <end position="448"/>
    </location>
</feature>
<accession>A0A2U1KIU9</accession>
<keyword evidence="1" id="KW-0694">RNA-binding</keyword>
<comment type="caution">
    <text evidence="4">The sequence shown here is derived from an EMBL/GenBank/DDBJ whole genome shotgun (WGS) entry which is preliminary data.</text>
</comment>
<keyword evidence="5" id="KW-1185">Reference proteome</keyword>
<dbReference type="InterPro" id="IPR000504">
    <property type="entry name" value="RRM_dom"/>
</dbReference>
<protein>
    <recommendedName>
        <fullName evidence="3">RRM domain-containing protein</fullName>
    </recommendedName>
</protein>
<feature type="compositionally biased region" description="Basic and acidic residues" evidence="2">
    <location>
        <begin position="434"/>
        <end position="448"/>
    </location>
</feature>
<dbReference type="InterPro" id="IPR035979">
    <property type="entry name" value="RBD_domain_sf"/>
</dbReference>
<sequence length="538" mass="61353">MVYPSTSERSKEDEVRKISTSVFITNFPDMYTAKDLFNTCKQYGNVVDAFIPNKRSKAGKRFGFVRFIKIFDVERLVNNLCTVWVGRYKLHANIARFQRTLLNKDSFQIKNKHGENRNNTGEHNKDKGANGFAYSFAHVVKGGPQSMNVEVESTPALVLDEECMNQQDLSNSVMGRVKEFASLSNLKMVLANEGFDNIEIKYMGGYWVMIEFQSEVTKKLFQASVGVGAWFSQLQQASMDFTTDGKVTWVEIEGIPFKMWSENTFNRIASKWGVLLHVDDQEDGCFNRTRMCINTNVVTNIFESFKIIFHGKVFWIRAKEVPGWVPNFMEDNEEEYDTDGDTKEGDSKGEDVGLKNFSIFEDESDVEEIPETKFEEDLYKPNMEEVSVGQKDRRSEDPFNIYDLLNKKEDDNYKDHRSENSLKYPPGFTPTSATEERFKKNDESKKESGECSHRCHEEEVETGIKDNCSNKGSKEDAAESVCSGAVHCDGSHGLLQKGTVIQADRHVYYSKLITMKLLPPNKPKNILGLSHRIDTGIA</sequence>
<dbReference type="PROSITE" id="PS50102">
    <property type="entry name" value="RRM"/>
    <property type="match status" value="1"/>
</dbReference>
<feature type="compositionally biased region" description="Basic and acidic residues" evidence="2">
    <location>
        <begin position="340"/>
        <end position="352"/>
    </location>
</feature>
<dbReference type="GO" id="GO:0003723">
    <property type="term" value="F:RNA binding"/>
    <property type="evidence" value="ECO:0007669"/>
    <property type="project" value="UniProtKB-UniRule"/>
</dbReference>
<evidence type="ECO:0000313" key="4">
    <source>
        <dbReference type="EMBL" id="PWA36689.1"/>
    </source>
</evidence>
<evidence type="ECO:0000256" key="2">
    <source>
        <dbReference type="SAM" id="MobiDB-lite"/>
    </source>
</evidence>
<gene>
    <name evidence="4" type="ORF">CTI12_AA597430</name>
</gene>
<dbReference type="Gene3D" id="3.30.70.330">
    <property type="match status" value="1"/>
</dbReference>